<dbReference type="PROSITE" id="PS51186">
    <property type="entry name" value="GNAT"/>
    <property type="match status" value="1"/>
</dbReference>
<evidence type="ECO:0000313" key="5">
    <source>
        <dbReference type="EMBL" id="CEL94737.1"/>
    </source>
</evidence>
<evidence type="ECO:0000256" key="1">
    <source>
        <dbReference type="ARBA" id="ARBA00022679"/>
    </source>
</evidence>
<organism evidence="5 6">
    <name type="scientific">Vitrella brassicaformis (strain CCMP3155)</name>
    <dbReference type="NCBI Taxonomy" id="1169540"/>
    <lineage>
        <taxon>Eukaryota</taxon>
        <taxon>Sar</taxon>
        <taxon>Alveolata</taxon>
        <taxon>Colpodellida</taxon>
        <taxon>Vitrellaceae</taxon>
        <taxon>Vitrella</taxon>
    </lineage>
</organism>
<dbReference type="InParanoid" id="A0A0G4EG99"/>
<name>A0A0G4EG99_VITBC</name>
<dbReference type="EMBL" id="CDMY01000226">
    <property type="protein sequence ID" value="CEL94737.1"/>
    <property type="molecule type" value="Genomic_DNA"/>
</dbReference>
<dbReference type="InterPro" id="IPR050832">
    <property type="entry name" value="Bact_Acetyltransf"/>
</dbReference>
<sequence>MLAVTPQLPSTANFGIEEDGSLPYLTVRPMYGRELKKATSLAVRTLGGHTSGFMAGFVSQNTANQLYERFRAAHRRTEHPTDTHRVLLLSAEHVDSGEFLGYVELSTSNVSSLMEAPPPLVSQSVSSDRSAGPDDYDTTYDDYGSGDSPAFVTPPPFVPERLFIHQLAVEPRLKRIGIGRELVRQCEAVAQWWGAREIVVKVELDHMPLRHFWTSLGYQETGQVIRGCRLIPDGIAGVKSQCDAPMITMSKRIYPPSDERPRQMGLGGALVGGAGRVLGTAALVGLRTLGRGGGLVGLGLRGMMGGGRRFRGRGESGGERRGRRQSTLRWA</sequence>
<dbReference type="GO" id="GO:0016747">
    <property type="term" value="F:acyltransferase activity, transferring groups other than amino-acyl groups"/>
    <property type="evidence" value="ECO:0007669"/>
    <property type="project" value="InterPro"/>
</dbReference>
<dbReference type="OrthoDB" id="249099at2759"/>
<dbReference type="InterPro" id="IPR000182">
    <property type="entry name" value="GNAT_dom"/>
</dbReference>
<keyword evidence="1" id="KW-0808">Transferase</keyword>
<feature type="region of interest" description="Disordered" evidence="3">
    <location>
        <begin position="307"/>
        <end position="331"/>
    </location>
</feature>
<feature type="compositionally biased region" description="Basic residues" evidence="3">
    <location>
        <begin position="321"/>
        <end position="331"/>
    </location>
</feature>
<dbReference type="PANTHER" id="PTHR43877">
    <property type="entry name" value="AMINOALKYLPHOSPHONATE N-ACETYLTRANSFERASE-RELATED-RELATED"/>
    <property type="match status" value="1"/>
</dbReference>
<dbReference type="Pfam" id="PF00583">
    <property type="entry name" value="Acetyltransf_1"/>
    <property type="match status" value="1"/>
</dbReference>
<evidence type="ECO:0000256" key="2">
    <source>
        <dbReference type="ARBA" id="ARBA00023315"/>
    </source>
</evidence>
<evidence type="ECO:0000259" key="4">
    <source>
        <dbReference type="PROSITE" id="PS51186"/>
    </source>
</evidence>
<dbReference type="SUPFAM" id="SSF55729">
    <property type="entry name" value="Acyl-CoA N-acyltransferases (Nat)"/>
    <property type="match status" value="1"/>
</dbReference>
<dbReference type="VEuPathDB" id="CryptoDB:Vbra_11671"/>
<evidence type="ECO:0000256" key="3">
    <source>
        <dbReference type="SAM" id="MobiDB-lite"/>
    </source>
</evidence>
<dbReference type="Gene3D" id="3.40.630.30">
    <property type="match status" value="1"/>
</dbReference>
<dbReference type="AlphaFoldDB" id="A0A0G4EG99"/>
<accession>A0A0G4EG99</accession>
<protein>
    <recommendedName>
        <fullName evidence="4">N-acetyltransferase domain-containing protein</fullName>
    </recommendedName>
</protein>
<proteinExistence type="predicted"/>
<feature type="domain" description="N-acetyltransferase" evidence="4">
    <location>
        <begin position="100"/>
        <end position="254"/>
    </location>
</feature>
<gene>
    <name evidence="5" type="ORF">Vbra_11671</name>
</gene>
<keyword evidence="2" id="KW-0012">Acyltransferase</keyword>
<dbReference type="Proteomes" id="UP000041254">
    <property type="component" value="Unassembled WGS sequence"/>
</dbReference>
<reference evidence="5 6" key="1">
    <citation type="submission" date="2014-11" db="EMBL/GenBank/DDBJ databases">
        <authorList>
            <person name="Zhu J."/>
            <person name="Qi W."/>
            <person name="Song R."/>
        </authorList>
    </citation>
    <scope>NUCLEOTIDE SEQUENCE [LARGE SCALE GENOMIC DNA]</scope>
</reference>
<dbReference type="InterPro" id="IPR016181">
    <property type="entry name" value="Acyl_CoA_acyltransferase"/>
</dbReference>
<keyword evidence="6" id="KW-1185">Reference proteome</keyword>
<dbReference type="CDD" id="cd04301">
    <property type="entry name" value="NAT_SF"/>
    <property type="match status" value="1"/>
</dbReference>
<feature type="region of interest" description="Disordered" evidence="3">
    <location>
        <begin position="116"/>
        <end position="136"/>
    </location>
</feature>
<evidence type="ECO:0000313" key="6">
    <source>
        <dbReference type="Proteomes" id="UP000041254"/>
    </source>
</evidence>